<name>A0A6G8PYH5_9ACTN</name>
<dbReference type="RefSeq" id="WP_166396931.1">
    <property type="nucleotide sequence ID" value="NZ_CP045121.1"/>
</dbReference>
<reference evidence="1 2" key="1">
    <citation type="submission" date="2019-10" db="EMBL/GenBank/DDBJ databases">
        <title>Rubrobacter sp nov SCSIO 52915 isolated from a deep-sea sediment in the South China Sea.</title>
        <authorList>
            <person name="Chen R.W."/>
        </authorList>
    </citation>
    <scope>NUCLEOTIDE SEQUENCE [LARGE SCALE GENOMIC DNA]</scope>
    <source>
        <strain evidence="1 2">SCSIO 52915</strain>
    </source>
</reference>
<dbReference type="KEGG" id="rmar:GBA65_12910"/>
<proteinExistence type="predicted"/>
<gene>
    <name evidence="1" type="ORF">GBA65_12910</name>
</gene>
<evidence type="ECO:0000313" key="1">
    <source>
        <dbReference type="EMBL" id="QIN79269.1"/>
    </source>
</evidence>
<sequence>MSAGDPLGRRRKEYERFFLAELRKLLDPDGPVEGRSKDEGYAEMKRGEACIWQGIGAEEIYLDTSAPWHEAVVLGRDLSRLECLFGWPRAPARWSPRPAWRKT</sequence>
<organism evidence="1 2">
    <name type="scientific">Rubrobacter marinus</name>
    <dbReference type="NCBI Taxonomy" id="2653852"/>
    <lineage>
        <taxon>Bacteria</taxon>
        <taxon>Bacillati</taxon>
        <taxon>Actinomycetota</taxon>
        <taxon>Rubrobacteria</taxon>
        <taxon>Rubrobacterales</taxon>
        <taxon>Rubrobacteraceae</taxon>
        <taxon>Rubrobacter</taxon>
    </lineage>
</organism>
<protein>
    <submittedName>
        <fullName evidence="1">Uncharacterized protein</fullName>
    </submittedName>
</protein>
<keyword evidence="2" id="KW-1185">Reference proteome</keyword>
<dbReference type="Proteomes" id="UP000502706">
    <property type="component" value="Chromosome"/>
</dbReference>
<dbReference type="AlphaFoldDB" id="A0A6G8PYH5"/>
<accession>A0A6G8PYH5</accession>
<evidence type="ECO:0000313" key="2">
    <source>
        <dbReference type="Proteomes" id="UP000502706"/>
    </source>
</evidence>
<dbReference type="EMBL" id="CP045121">
    <property type="protein sequence ID" value="QIN79269.1"/>
    <property type="molecule type" value="Genomic_DNA"/>
</dbReference>